<dbReference type="CDD" id="cd07253">
    <property type="entry name" value="GLOD5"/>
    <property type="match status" value="1"/>
</dbReference>
<dbReference type="PANTHER" id="PTHR21366">
    <property type="entry name" value="GLYOXALASE FAMILY PROTEIN"/>
    <property type="match status" value="1"/>
</dbReference>
<dbReference type="OrthoDB" id="5371818at2759"/>
<comment type="similarity">
    <text evidence="1">Belongs to the glyoxalase I family.</text>
</comment>
<comment type="caution">
    <text evidence="3">The sequence shown here is derived from an EMBL/GenBank/DDBJ whole genome shotgun (WGS) entry which is preliminary data.</text>
</comment>
<dbReference type="InterPro" id="IPR050383">
    <property type="entry name" value="GlyoxalaseI/FosfomycinResist"/>
</dbReference>
<dbReference type="SUPFAM" id="SSF54593">
    <property type="entry name" value="Glyoxalase/Bleomycin resistance protein/Dihydroxybiphenyl dioxygenase"/>
    <property type="match status" value="1"/>
</dbReference>
<dbReference type="Pfam" id="PF00903">
    <property type="entry name" value="Glyoxalase"/>
    <property type="match status" value="1"/>
</dbReference>
<dbReference type="InterPro" id="IPR029068">
    <property type="entry name" value="Glyas_Bleomycin-R_OHBP_Dase"/>
</dbReference>
<evidence type="ECO:0000259" key="2">
    <source>
        <dbReference type="PROSITE" id="PS51819"/>
    </source>
</evidence>
<dbReference type="PROSITE" id="PS51819">
    <property type="entry name" value="VOC"/>
    <property type="match status" value="1"/>
</dbReference>
<dbReference type="STRING" id="329885.A0A4U0URS3"/>
<dbReference type="EMBL" id="NAJP01000044">
    <property type="protein sequence ID" value="TKA38624.1"/>
    <property type="molecule type" value="Genomic_DNA"/>
</dbReference>
<name>A0A4U0URS3_9PEZI</name>
<feature type="domain" description="VOC" evidence="2">
    <location>
        <begin position="8"/>
        <end position="129"/>
    </location>
</feature>
<evidence type="ECO:0000313" key="3">
    <source>
        <dbReference type="EMBL" id="TKA38624.1"/>
    </source>
</evidence>
<dbReference type="Gene3D" id="3.10.180.10">
    <property type="entry name" value="2,3-Dihydroxybiphenyl 1,2-Dioxygenase, domain 1"/>
    <property type="match status" value="1"/>
</dbReference>
<proteinExistence type="inferred from homology"/>
<sequence length="129" mass="14109">MASFAVKSLDHVVLTAKDIDATVKFYTTKLGMKHETFASDGIDRHALRFGSQKINLHLSGKEFEPKARHVQPGSADLCFITDHPIDEVLSGWQSAGIEVLEGGKVVERTGAVGNLRSVYCRDPDGNLIE</sequence>
<gene>
    <name evidence="3" type="ORF">B0A54_09560</name>
</gene>
<dbReference type="InterPro" id="IPR004360">
    <property type="entry name" value="Glyas_Fos-R_dOase_dom"/>
</dbReference>
<organism evidence="3 4">
    <name type="scientific">Friedmanniomyces endolithicus</name>
    <dbReference type="NCBI Taxonomy" id="329885"/>
    <lineage>
        <taxon>Eukaryota</taxon>
        <taxon>Fungi</taxon>
        <taxon>Dikarya</taxon>
        <taxon>Ascomycota</taxon>
        <taxon>Pezizomycotina</taxon>
        <taxon>Dothideomycetes</taxon>
        <taxon>Dothideomycetidae</taxon>
        <taxon>Mycosphaerellales</taxon>
        <taxon>Teratosphaeriaceae</taxon>
        <taxon>Friedmanniomyces</taxon>
    </lineage>
</organism>
<dbReference type="Proteomes" id="UP000310066">
    <property type="component" value="Unassembled WGS sequence"/>
</dbReference>
<dbReference type="PANTHER" id="PTHR21366:SF14">
    <property type="entry name" value="GLYOXALASE DOMAIN-CONTAINING PROTEIN 5"/>
    <property type="match status" value="1"/>
</dbReference>
<evidence type="ECO:0000256" key="1">
    <source>
        <dbReference type="ARBA" id="ARBA00010363"/>
    </source>
</evidence>
<protein>
    <recommendedName>
        <fullName evidence="2">VOC domain-containing protein</fullName>
    </recommendedName>
</protein>
<accession>A0A4U0URS3</accession>
<evidence type="ECO:0000313" key="4">
    <source>
        <dbReference type="Proteomes" id="UP000310066"/>
    </source>
</evidence>
<dbReference type="AlphaFoldDB" id="A0A4U0URS3"/>
<reference evidence="3 4" key="1">
    <citation type="submission" date="2017-03" db="EMBL/GenBank/DDBJ databases">
        <title>Genomes of endolithic fungi from Antarctica.</title>
        <authorList>
            <person name="Coleine C."/>
            <person name="Masonjones S."/>
            <person name="Stajich J.E."/>
        </authorList>
    </citation>
    <scope>NUCLEOTIDE SEQUENCE [LARGE SCALE GENOMIC DNA]</scope>
    <source>
        <strain evidence="3 4">CCFEE 5311</strain>
    </source>
</reference>
<dbReference type="InterPro" id="IPR037523">
    <property type="entry name" value="VOC_core"/>
</dbReference>